<evidence type="ECO:0000256" key="1">
    <source>
        <dbReference type="SAM" id="MobiDB-lite"/>
    </source>
</evidence>
<sequence>MQIKPTLAILANRARSQSQQPDSEKDLKQAARPMPESTLRMPCLQSLSIYGVWASKL</sequence>
<comment type="caution">
    <text evidence="2">The sequence shown here is derived from an EMBL/GenBank/DDBJ whole genome shotgun (WGS) entry which is preliminary data.</text>
</comment>
<dbReference type="EMBL" id="BMXA01000001">
    <property type="protein sequence ID" value="GGZ96927.1"/>
    <property type="molecule type" value="Genomic_DNA"/>
</dbReference>
<evidence type="ECO:0000313" key="3">
    <source>
        <dbReference type="Proteomes" id="UP000614811"/>
    </source>
</evidence>
<dbReference type="RefSeq" id="WP_189398094.1">
    <property type="nucleotide sequence ID" value="NZ_BMXA01000001.1"/>
</dbReference>
<accession>A0A918VGZ1</accession>
<keyword evidence="3" id="KW-1185">Reference proteome</keyword>
<name>A0A918VGZ1_9GAMM</name>
<organism evidence="2 3">
    <name type="scientific">Arenicella chitinivorans</name>
    <dbReference type="NCBI Taxonomy" id="1329800"/>
    <lineage>
        <taxon>Bacteria</taxon>
        <taxon>Pseudomonadati</taxon>
        <taxon>Pseudomonadota</taxon>
        <taxon>Gammaproteobacteria</taxon>
        <taxon>Arenicellales</taxon>
        <taxon>Arenicellaceae</taxon>
        <taxon>Arenicella</taxon>
    </lineage>
</organism>
<dbReference type="AlphaFoldDB" id="A0A918VGZ1"/>
<protein>
    <submittedName>
        <fullName evidence="2">Uncharacterized protein</fullName>
    </submittedName>
</protein>
<dbReference type="Proteomes" id="UP000614811">
    <property type="component" value="Unassembled WGS sequence"/>
</dbReference>
<evidence type="ECO:0000313" key="2">
    <source>
        <dbReference type="EMBL" id="GGZ96927.1"/>
    </source>
</evidence>
<reference evidence="2" key="1">
    <citation type="journal article" date="2014" name="Int. J. Syst. Evol. Microbiol.">
        <title>Complete genome sequence of Corynebacterium casei LMG S-19264T (=DSM 44701T), isolated from a smear-ripened cheese.</title>
        <authorList>
            <consortium name="US DOE Joint Genome Institute (JGI-PGF)"/>
            <person name="Walter F."/>
            <person name="Albersmeier A."/>
            <person name="Kalinowski J."/>
            <person name="Ruckert C."/>
        </authorList>
    </citation>
    <scope>NUCLEOTIDE SEQUENCE</scope>
    <source>
        <strain evidence="2">KCTC 12711</strain>
    </source>
</reference>
<proteinExistence type="predicted"/>
<feature type="region of interest" description="Disordered" evidence="1">
    <location>
        <begin position="10"/>
        <end position="37"/>
    </location>
</feature>
<reference evidence="2" key="2">
    <citation type="submission" date="2020-09" db="EMBL/GenBank/DDBJ databases">
        <authorList>
            <person name="Sun Q."/>
            <person name="Kim S."/>
        </authorList>
    </citation>
    <scope>NUCLEOTIDE SEQUENCE</scope>
    <source>
        <strain evidence="2">KCTC 12711</strain>
    </source>
</reference>
<gene>
    <name evidence="2" type="ORF">GCM10008090_01460</name>
</gene>